<dbReference type="Pfam" id="PF00400">
    <property type="entry name" value="WD40"/>
    <property type="match status" value="3"/>
</dbReference>
<evidence type="ECO:0000256" key="1">
    <source>
        <dbReference type="PROSITE-ProRule" id="PRU00221"/>
    </source>
</evidence>
<dbReference type="SMART" id="SM00320">
    <property type="entry name" value="WD40"/>
    <property type="match status" value="3"/>
</dbReference>
<feature type="repeat" description="WD" evidence="1">
    <location>
        <begin position="195"/>
        <end position="229"/>
    </location>
</feature>
<protein>
    <recommendedName>
        <fullName evidence="4">WD40-repeat-containing domain</fullName>
    </recommendedName>
</protein>
<feature type="repeat" description="WD" evidence="1">
    <location>
        <begin position="150"/>
        <end position="182"/>
    </location>
</feature>
<reference evidence="2" key="1">
    <citation type="submission" date="2021-01" db="EMBL/GenBank/DDBJ databases">
        <authorList>
            <consortium name="Genoscope - CEA"/>
            <person name="William W."/>
        </authorList>
    </citation>
    <scope>NUCLEOTIDE SEQUENCE</scope>
</reference>
<evidence type="ECO:0000313" key="2">
    <source>
        <dbReference type="EMBL" id="CAD8159137.1"/>
    </source>
</evidence>
<name>A0A8S1U5Z8_9CILI</name>
<keyword evidence="1" id="KW-0853">WD repeat</keyword>
<proteinExistence type="predicted"/>
<evidence type="ECO:0000313" key="3">
    <source>
        <dbReference type="Proteomes" id="UP000689195"/>
    </source>
</evidence>
<dbReference type="OrthoDB" id="273067at2759"/>
<dbReference type="PROSITE" id="PS50294">
    <property type="entry name" value="WD_REPEATS_REGION"/>
    <property type="match status" value="1"/>
</dbReference>
<dbReference type="InterPro" id="IPR001680">
    <property type="entry name" value="WD40_rpt"/>
</dbReference>
<evidence type="ECO:0008006" key="4">
    <source>
        <dbReference type="Google" id="ProtNLM"/>
    </source>
</evidence>
<dbReference type="EMBL" id="CAJJDO010000032">
    <property type="protein sequence ID" value="CAD8159137.1"/>
    <property type="molecule type" value="Genomic_DNA"/>
</dbReference>
<dbReference type="AlphaFoldDB" id="A0A8S1U5Z8"/>
<accession>A0A8S1U5Z8</accession>
<dbReference type="GO" id="GO:0097361">
    <property type="term" value="C:cytosolic [4Fe-4S] assembly targeting complex"/>
    <property type="evidence" value="ECO:0007669"/>
    <property type="project" value="TreeGrafter"/>
</dbReference>
<dbReference type="InterPro" id="IPR019775">
    <property type="entry name" value="WD40_repeat_CS"/>
</dbReference>
<dbReference type="PANTHER" id="PTHR19920:SF0">
    <property type="entry name" value="CYTOSOLIC IRON-SULFUR PROTEIN ASSEMBLY PROTEIN CIAO1-RELATED"/>
    <property type="match status" value="1"/>
</dbReference>
<dbReference type="PROSITE" id="PS00678">
    <property type="entry name" value="WD_REPEATS_1"/>
    <property type="match status" value="1"/>
</dbReference>
<dbReference type="PANTHER" id="PTHR19920">
    <property type="entry name" value="WD40 PROTEIN CIAO1"/>
    <property type="match status" value="1"/>
</dbReference>
<sequence length="326" mass="38610">MDMEQCYKKKRCIDIEECQEQQQCCIDLMLGGYQKNRCMDRSDSDLYEKRSCKSLQIDEETAVQLKGNQENDNKKQKELIQVYIQQNQQKQQLMILKQVQLKLIDDSLQQSGYCQAIVFDKTGSIMISCNNEEIKILNFELGRLKLINTYSKHKEFVTFLVYSKLRNNFISGSFDKTILCWQQTNQKEWKCSQPFQQHNDYANFLMLNKQEDQLISGGSDNSIKVWNIDFIKNELNFQQSLDQHRNSVFSFSFNSSETVLVSCGYDEYSYGRKEYKENGNLNMQLNKVSIYIYYLHIYQTVNKMFQIADINYIQLMINNFFGQRTI</sequence>
<gene>
    <name evidence="2" type="ORF">PPENT_87.1.T0320337</name>
</gene>
<organism evidence="2 3">
    <name type="scientific">Paramecium pentaurelia</name>
    <dbReference type="NCBI Taxonomy" id="43138"/>
    <lineage>
        <taxon>Eukaryota</taxon>
        <taxon>Sar</taxon>
        <taxon>Alveolata</taxon>
        <taxon>Ciliophora</taxon>
        <taxon>Intramacronucleata</taxon>
        <taxon>Oligohymenophorea</taxon>
        <taxon>Peniculida</taxon>
        <taxon>Parameciidae</taxon>
        <taxon>Paramecium</taxon>
    </lineage>
</organism>
<comment type="caution">
    <text evidence="2">The sequence shown here is derived from an EMBL/GenBank/DDBJ whole genome shotgun (WGS) entry which is preliminary data.</text>
</comment>
<dbReference type="Proteomes" id="UP000689195">
    <property type="component" value="Unassembled WGS sequence"/>
</dbReference>
<dbReference type="GO" id="GO:0016226">
    <property type="term" value="P:iron-sulfur cluster assembly"/>
    <property type="evidence" value="ECO:0007669"/>
    <property type="project" value="TreeGrafter"/>
</dbReference>
<dbReference type="PROSITE" id="PS50082">
    <property type="entry name" value="WD_REPEATS_2"/>
    <property type="match status" value="2"/>
</dbReference>
<keyword evidence="3" id="KW-1185">Reference proteome</keyword>